<feature type="compositionally biased region" description="Polar residues" evidence="1">
    <location>
        <begin position="59"/>
        <end position="71"/>
    </location>
</feature>
<gene>
    <name evidence="2" type="ORF">ACFSUL_16115</name>
</gene>
<name>A0ABW5RVA1_9BACI</name>
<accession>A0ABW5RVA1</accession>
<feature type="region of interest" description="Disordered" evidence="1">
    <location>
        <begin position="32"/>
        <end position="100"/>
    </location>
</feature>
<evidence type="ECO:0000256" key="1">
    <source>
        <dbReference type="SAM" id="MobiDB-lite"/>
    </source>
</evidence>
<dbReference type="EMBL" id="JBHUMF010000031">
    <property type="protein sequence ID" value="MFD2682266.1"/>
    <property type="molecule type" value="Genomic_DNA"/>
</dbReference>
<dbReference type="PROSITE" id="PS51257">
    <property type="entry name" value="PROKAR_LIPOPROTEIN"/>
    <property type="match status" value="1"/>
</dbReference>
<evidence type="ECO:0000313" key="2">
    <source>
        <dbReference type="EMBL" id="MFD2682266.1"/>
    </source>
</evidence>
<evidence type="ECO:0000313" key="3">
    <source>
        <dbReference type="Proteomes" id="UP001597506"/>
    </source>
</evidence>
<protein>
    <recommendedName>
        <fullName evidence="4">Lipoprotein</fullName>
    </recommendedName>
</protein>
<proteinExistence type="predicted"/>
<dbReference type="Proteomes" id="UP001597506">
    <property type="component" value="Unassembled WGS sequence"/>
</dbReference>
<evidence type="ECO:0008006" key="4">
    <source>
        <dbReference type="Google" id="ProtNLM"/>
    </source>
</evidence>
<sequence length="250" mass="28738">MYKHLNRIGFVFIFLLVACNHTDQPSLDEKFMENSSEKERFIPLSTKDSQLEGKEENQSKSNAPNNITNSQDEPKDLGYGIPQEPPSQQQDVQKLTDTDSEQKRHVVRLPFQDFKERWNAISNEQGSNLIISSFERVTEEGVTFYRAPFHNRTKLRVFTTDQTVQRLQIIGEGRTHADVLSMLTGWSQVFYMLNPAFAPHHIDTLFHELGVAPNANLEDVKENTLTHEGIQYKVIPTDTGYMFEASYPND</sequence>
<organism evidence="2 3">
    <name type="scientific">Bacillus seohaeanensis</name>
    <dbReference type="NCBI Taxonomy" id="284580"/>
    <lineage>
        <taxon>Bacteria</taxon>
        <taxon>Bacillati</taxon>
        <taxon>Bacillota</taxon>
        <taxon>Bacilli</taxon>
        <taxon>Bacillales</taxon>
        <taxon>Bacillaceae</taxon>
        <taxon>Bacillus</taxon>
    </lineage>
</organism>
<comment type="caution">
    <text evidence="2">The sequence shown here is derived from an EMBL/GenBank/DDBJ whole genome shotgun (WGS) entry which is preliminary data.</text>
</comment>
<dbReference type="RefSeq" id="WP_377936966.1">
    <property type="nucleotide sequence ID" value="NZ_JBHUMF010000031.1"/>
</dbReference>
<feature type="compositionally biased region" description="Basic and acidic residues" evidence="1">
    <location>
        <begin position="49"/>
        <end position="58"/>
    </location>
</feature>
<feature type="compositionally biased region" description="Basic and acidic residues" evidence="1">
    <location>
        <begin position="32"/>
        <end position="41"/>
    </location>
</feature>
<keyword evidence="3" id="KW-1185">Reference proteome</keyword>
<reference evidence="3" key="1">
    <citation type="journal article" date="2019" name="Int. J. Syst. Evol. Microbiol.">
        <title>The Global Catalogue of Microorganisms (GCM) 10K type strain sequencing project: providing services to taxonomists for standard genome sequencing and annotation.</title>
        <authorList>
            <consortium name="The Broad Institute Genomics Platform"/>
            <consortium name="The Broad Institute Genome Sequencing Center for Infectious Disease"/>
            <person name="Wu L."/>
            <person name="Ma J."/>
        </authorList>
    </citation>
    <scope>NUCLEOTIDE SEQUENCE [LARGE SCALE GENOMIC DNA]</scope>
    <source>
        <strain evidence="3">KCTC 3913</strain>
    </source>
</reference>